<dbReference type="Pfam" id="PF02880">
    <property type="entry name" value="PGM_PMM_III"/>
    <property type="match status" value="1"/>
</dbReference>
<dbReference type="GO" id="GO:0005975">
    <property type="term" value="P:carbohydrate metabolic process"/>
    <property type="evidence" value="ECO:0007669"/>
    <property type="project" value="InterPro"/>
</dbReference>
<dbReference type="SUPFAM" id="SSF55957">
    <property type="entry name" value="Phosphoglucomutase, C-terminal domain"/>
    <property type="match status" value="1"/>
</dbReference>
<dbReference type="SUPFAM" id="SSF53738">
    <property type="entry name" value="Phosphoglucomutase, first 3 domains"/>
    <property type="match status" value="3"/>
</dbReference>
<evidence type="ECO:0000256" key="6">
    <source>
        <dbReference type="ARBA" id="ARBA00050364"/>
    </source>
</evidence>
<evidence type="ECO:0000256" key="2">
    <source>
        <dbReference type="ARBA" id="ARBA00022553"/>
    </source>
</evidence>
<feature type="modified residue" description="Phosphoserine" evidence="7">
    <location>
        <position position="99"/>
    </location>
</feature>
<comment type="cofactor">
    <cofactor evidence="7">
        <name>Mg(2+)</name>
        <dbReference type="ChEBI" id="CHEBI:18420"/>
    </cofactor>
    <text evidence="7">Binds 1 Mg(2+) ion per subunit.</text>
</comment>
<feature type="domain" description="Alpha-D-phosphohexomutase C-terminal" evidence="10">
    <location>
        <begin position="373"/>
        <end position="434"/>
    </location>
</feature>
<dbReference type="FunFam" id="3.40.120.10:FF:000003">
    <property type="entry name" value="Phosphoglucosamine mutase"/>
    <property type="match status" value="1"/>
</dbReference>
<dbReference type="FunFam" id="3.30.310.50:FF:000001">
    <property type="entry name" value="Phosphoglucosamine mutase"/>
    <property type="match status" value="1"/>
</dbReference>
<dbReference type="PROSITE" id="PS00710">
    <property type="entry name" value="PGM_PMM"/>
    <property type="match status" value="1"/>
</dbReference>
<keyword evidence="2 7" id="KW-0597">Phosphoprotein</keyword>
<dbReference type="RefSeq" id="WP_324620204.1">
    <property type="nucleotide sequence ID" value="NZ_JAYKOT010000003.1"/>
</dbReference>
<keyword evidence="15" id="KW-1185">Reference proteome</keyword>
<dbReference type="InterPro" id="IPR050060">
    <property type="entry name" value="Phosphoglucosamine_mutase"/>
</dbReference>
<evidence type="ECO:0000256" key="3">
    <source>
        <dbReference type="ARBA" id="ARBA00022723"/>
    </source>
</evidence>
<dbReference type="NCBIfam" id="TIGR01455">
    <property type="entry name" value="glmM"/>
    <property type="match status" value="1"/>
</dbReference>
<dbReference type="Gene3D" id="3.30.310.50">
    <property type="entry name" value="Alpha-D-phosphohexomutase, C-terminal domain"/>
    <property type="match status" value="1"/>
</dbReference>
<dbReference type="EMBL" id="JAYKOT010000003">
    <property type="protein sequence ID" value="MEB3430043.1"/>
    <property type="molecule type" value="Genomic_DNA"/>
</dbReference>
<dbReference type="PANTHER" id="PTHR42946">
    <property type="entry name" value="PHOSPHOHEXOSE MUTASE"/>
    <property type="match status" value="1"/>
</dbReference>
<reference evidence="14 15" key="1">
    <citation type="submission" date="2024-01" db="EMBL/GenBank/DDBJ databases">
        <title>Complete genome sequence of Citroniella saccharovorans strain M6.X9, isolated from human fecal sample.</title>
        <authorList>
            <person name="Cheng G."/>
            <person name="Westerholm M."/>
            <person name="Schnurer A."/>
        </authorList>
    </citation>
    <scope>NUCLEOTIDE SEQUENCE [LARGE SCALE GENOMIC DNA]</scope>
    <source>
        <strain evidence="14 15">DSM 29873</strain>
    </source>
</reference>
<dbReference type="Proteomes" id="UP001357733">
    <property type="component" value="Unassembled WGS sequence"/>
</dbReference>
<dbReference type="AlphaFoldDB" id="A0AAW9MQW8"/>
<dbReference type="InterPro" id="IPR005844">
    <property type="entry name" value="A-D-PHexomutase_a/b/a-I"/>
</dbReference>
<dbReference type="GO" id="GO:0005829">
    <property type="term" value="C:cytosol"/>
    <property type="evidence" value="ECO:0007669"/>
    <property type="project" value="TreeGrafter"/>
</dbReference>
<feature type="active site" description="Phosphoserine intermediate" evidence="7">
    <location>
        <position position="99"/>
    </location>
</feature>
<dbReference type="GO" id="GO:0004615">
    <property type="term" value="F:phosphomannomutase activity"/>
    <property type="evidence" value="ECO:0007669"/>
    <property type="project" value="TreeGrafter"/>
</dbReference>
<accession>A0AAW9MQW8</accession>
<evidence type="ECO:0000313" key="15">
    <source>
        <dbReference type="Proteomes" id="UP001357733"/>
    </source>
</evidence>
<comment type="PTM">
    <text evidence="7">Activated by phosphorylation.</text>
</comment>
<dbReference type="Pfam" id="PF02879">
    <property type="entry name" value="PGM_PMM_II"/>
    <property type="match status" value="1"/>
</dbReference>
<feature type="binding site" evidence="7">
    <location>
        <position position="244"/>
    </location>
    <ligand>
        <name>Mg(2+)</name>
        <dbReference type="ChEBI" id="CHEBI:18420"/>
    </ligand>
</feature>
<dbReference type="CDD" id="cd05802">
    <property type="entry name" value="GlmM"/>
    <property type="match status" value="1"/>
</dbReference>
<dbReference type="PRINTS" id="PR00509">
    <property type="entry name" value="PGMPMM"/>
</dbReference>
<feature type="domain" description="Alpha-D-phosphohexomutase alpha/beta/alpha" evidence="12">
    <location>
        <begin position="158"/>
        <end position="253"/>
    </location>
</feature>
<evidence type="ECO:0000259" key="12">
    <source>
        <dbReference type="Pfam" id="PF02879"/>
    </source>
</evidence>
<dbReference type="InterPro" id="IPR005841">
    <property type="entry name" value="Alpha-D-phosphohexomutase_SF"/>
</dbReference>
<dbReference type="Pfam" id="PF02878">
    <property type="entry name" value="PGM_PMM_I"/>
    <property type="match status" value="1"/>
</dbReference>
<comment type="caution">
    <text evidence="14">The sequence shown here is derived from an EMBL/GenBank/DDBJ whole genome shotgun (WGS) entry which is preliminary data.</text>
</comment>
<comment type="catalytic activity">
    <reaction evidence="6 7 9">
        <text>alpha-D-glucosamine 1-phosphate = D-glucosamine 6-phosphate</text>
        <dbReference type="Rhea" id="RHEA:23424"/>
        <dbReference type="ChEBI" id="CHEBI:58516"/>
        <dbReference type="ChEBI" id="CHEBI:58725"/>
        <dbReference type="EC" id="5.4.2.10"/>
    </reaction>
</comment>
<evidence type="ECO:0000259" key="11">
    <source>
        <dbReference type="Pfam" id="PF02878"/>
    </source>
</evidence>
<dbReference type="InterPro" id="IPR005843">
    <property type="entry name" value="A-D-PHexomutase_C"/>
</dbReference>
<dbReference type="InterPro" id="IPR016066">
    <property type="entry name" value="A-D-PHexomutase_CS"/>
</dbReference>
<feature type="binding site" description="via phosphate group" evidence="7">
    <location>
        <position position="99"/>
    </location>
    <ligand>
        <name>Mg(2+)</name>
        <dbReference type="ChEBI" id="CHEBI:18420"/>
    </ligand>
</feature>
<evidence type="ECO:0000256" key="9">
    <source>
        <dbReference type="RuleBase" id="RU004327"/>
    </source>
</evidence>
<dbReference type="InterPro" id="IPR016055">
    <property type="entry name" value="A-D-PHexomutase_a/b/a-I/II/III"/>
</dbReference>
<dbReference type="GO" id="GO:0000287">
    <property type="term" value="F:magnesium ion binding"/>
    <property type="evidence" value="ECO:0007669"/>
    <property type="project" value="UniProtKB-UniRule"/>
</dbReference>
<keyword evidence="3 7" id="KW-0479">Metal-binding</keyword>
<comment type="similarity">
    <text evidence="1 7 8">Belongs to the phosphohexose mutase family.</text>
</comment>
<dbReference type="InterPro" id="IPR006352">
    <property type="entry name" value="GlmM_bact"/>
</dbReference>
<protein>
    <recommendedName>
        <fullName evidence="7 9">Phosphoglucosamine mutase</fullName>
        <ecNumber evidence="7 9">5.4.2.10</ecNumber>
    </recommendedName>
</protein>
<keyword evidence="5 7" id="KW-0413">Isomerase</keyword>
<organism evidence="14 15">
    <name type="scientific">Citroniella saccharovorans</name>
    <dbReference type="NCBI Taxonomy" id="2053367"/>
    <lineage>
        <taxon>Bacteria</taxon>
        <taxon>Bacillati</taxon>
        <taxon>Bacillota</taxon>
        <taxon>Tissierellia</taxon>
        <taxon>Tissierellales</taxon>
        <taxon>Peptoniphilaceae</taxon>
        <taxon>Citroniella</taxon>
    </lineage>
</organism>
<evidence type="ECO:0000313" key="14">
    <source>
        <dbReference type="EMBL" id="MEB3430043.1"/>
    </source>
</evidence>
<evidence type="ECO:0000259" key="13">
    <source>
        <dbReference type="Pfam" id="PF02880"/>
    </source>
</evidence>
<evidence type="ECO:0000256" key="1">
    <source>
        <dbReference type="ARBA" id="ARBA00010231"/>
    </source>
</evidence>
<dbReference type="GO" id="GO:0009252">
    <property type="term" value="P:peptidoglycan biosynthetic process"/>
    <property type="evidence" value="ECO:0007669"/>
    <property type="project" value="TreeGrafter"/>
</dbReference>
<dbReference type="Pfam" id="PF00408">
    <property type="entry name" value="PGM_PMM_IV"/>
    <property type="match status" value="1"/>
</dbReference>
<feature type="domain" description="Alpha-D-phosphohexomutase alpha/beta/alpha" evidence="11">
    <location>
        <begin position="2"/>
        <end position="133"/>
    </location>
</feature>
<evidence type="ECO:0000256" key="8">
    <source>
        <dbReference type="RuleBase" id="RU004326"/>
    </source>
</evidence>
<dbReference type="FunFam" id="3.40.120.10:FF:000001">
    <property type="entry name" value="Phosphoglucosamine mutase"/>
    <property type="match status" value="1"/>
</dbReference>
<dbReference type="InterPro" id="IPR036900">
    <property type="entry name" value="A-D-PHexomutase_C_sf"/>
</dbReference>
<feature type="domain" description="Alpha-D-phosphohexomutase alpha/beta/alpha" evidence="13">
    <location>
        <begin position="257"/>
        <end position="367"/>
    </location>
</feature>
<evidence type="ECO:0000256" key="4">
    <source>
        <dbReference type="ARBA" id="ARBA00022842"/>
    </source>
</evidence>
<dbReference type="InterPro" id="IPR005845">
    <property type="entry name" value="A-D-PHexomutase_a/b/a-II"/>
</dbReference>
<dbReference type="Gene3D" id="3.40.120.10">
    <property type="entry name" value="Alpha-D-Glucose-1,6-Bisphosphate, subunit A, domain 3"/>
    <property type="match status" value="3"/>
</dbReference>
<dbReference type="GO" id="GO:0008966">
    <property type="term" value="F:phosphoglucosamine mutase activity"/>
    <property type="evidence" value="ECO:0007669"/>
    <property type="project" value="UniProtKB-UniRule"/>
</dbReference>
<dbReference type="InterPro" id="IPR005846">
    <property type="entry name" value="A-D-PHexomutase_a/b/a-III"/>
</dbReference>
<dbReference type="GO" id="GO:0006048">
    <property type="term" value="P:UDP-N-acetylglucosamine biosynthetic process"/>
    <property type="evidence" value="ECO:0007669"/>
    <property type="project" value="TreeGrafter"/>
</dbReference>
<evidence type="ECO:0000256" key="7">
    <source>
        <dbReference type="HAMAP-Rule" id="MF_01554"/>
    </source>
</evidence>
<evidence type="ECO:0000259" key="10">
    <source>
        <dbReference type="Pfam" id="PF00408"/>
    </source>
</evidence>
<gene>
    <name evidence="7 14" type="primary">glmM</name>
    <name evidence="14" type="ORF">VLK81_08590</name>
</gene>
<dbReference type="EC" id="5.4.2.10" evidence="7 9"/>
<feature type="binding site" evidence="7">
    <location>
        <position position="240"/>
    </location>
    <ligand>
        <name>Mg(2+)</name>
        <dbReference type="ChEBI" id="CHEBI:18420"/>
    </ligand>
</feature>
<sequence length="448" mass="49446">MRKYFGTDGIRGLAGRELTASLSYMACKSASYILKSDYKNKVIIGRDTRLSGEMLFTAAAAGIMSEGIDVIDAGIIPTPAIAYLTRKLGCAFGIMISASHNPYEFNGIKFFNEDGFKLSDETELKIEDLIDHPEKFGEDAVDDKVGVFRKGESLHRIYIDFLKSTVNANLSGLKIAIDTARGATSTIARSVFTELGAKKVIIVNENYSGIDINENCGSTHPNIIQNIVLENNCDIGISYDGDGDRLIAVDEKGNIMDGDHYLGAVGLYMKKKGLLDNDKITATVMANIGLTKFCRDNNIELVHTSVGDRYVLEEMQKNKGAIGGEQSGHFIFLNDNTTGDGILSSLKLIEVMLNERKKLSYLNEMVTSYPQVLLNARVKNENKKNYDNDPEISKLIKEIEKEFEGEGRVLIRASGTEPLVRVMIEGKDKAKLEEKANVLKNLIEKRLG</sequence>
<evidence type="ECO:0000256" key="5">
    <source>
        <dbReference type="ARBA" id="ARBA00023235"/>
    </source>
</evidence>
<name>A0AAW9MQW8_9FIRM</name>
<dbReference type="HAMAP" id="MF_01554_B">
    <property type="entry name" value="GlmM_B"/>
    <property type="match status" value="1"/>
</dbReference>
<proteinExistence type="inferred from homology"/>
<keyword evidence="4 7" id="KW-0460">Magnesium</keyword>
<feature type="binding site" evidence="7">
    <location>
        <position position="242"/>
    </location>
    <ligand>
        <name>Mg(2+)</name>
        <dbReference type="ChEBI" id="CHEBI:18420"/>
    </ligand>
</feature>
<comment type="function">
    <text evidence="7 9">Catalyzes the conversion of glucosamine-6-phosphate to glucosamine-1-phosphate.</text>
</comment>
<dbReference type="PANTHER" id="PTHR42946:SF1">
    <property type="entry name" value="PHOSPHOGLUCOMUTASE (ALPHA-D-GLUCOSE-1,6-BISPHOSPHATE-DEPENDENT)"/>
    <property type="match status" value="1"/>
</dbReference>